<dbReference type="PRINTS" id="PR00406">
    <property type="entry name" value="CYTB5RDTASE"/>
</dbReference>
<evidence type="ECO:0000256" key="4">
    <source>
        <dbReference type="ARBA" id="ARBA00022827"/>
    </source>
</evidence>
<dbReference type="InterPro" id="IPR017938">
    <property type="entry name" value="Riboflavin_synthase-like_b-brl"/>
</dbReference>
<dbReference type="SUPFAM" id="SSF63380">
    <property type="entry name" value="Riboflavin synthase domain-like"/>
    <property type="match status" value="1"/>
</dbReference>
<accession>A0ABR2YDL3</accession>
<comment type="caution">
    <text evidence="10">The sequence shown here is derived from an EMBL/GenBank/DDBJ whole genome shotgun (WGS) entry which is preliminary data.</text>
</comment>
<dbReference type="Gene3D" id="2.40.30.10">
    <property type="entry name" value="Translation factors"/>
    <property type="match status" value="1"/>
</dbReference>
<dbReference type="InterPro" id="IPR017927">
    <property type="entry name" value="FAD-bd_FR_type"/>
</dbReference>
<evidence type="ECO:0000256" key="8">
    <source>
        <dbReference type="SAM" id="Phobius"/>
    </source>
</evidence>
<evidence type="ECO:0000256" key="3">
    <source>
        <dbReference type="ARBA" id="ARBA00022630"/>
    </source>
</evidence>
<comment type="catalytic activity">
    <reaction evidence="7">
        <text>2 Fe(III)-[cytochrome b5] + NADH = 2 Fe(II)-[cytochrome b5] + NAD(+) + H(+)</text>
        <dbReference type="Rhea" id="RHEA:46680"/>
        <dbReference type="Rhea" id="RHEA-COMP:10438"/>
        <dbReference type="Rhea" id="RHEA-COMP:10439"/>
        <dbReference type="ChEBI" id="CHEBI:15378"/>
        <dbReference type="ChEBI" id="CHEBI:29033"/>
        <dbReference type="ChEBI" id="CHEBI:29034"/>
        <dbReference type="ChEBI" id="CHEBI:57540"/>
        <dbReference type="ChEBI" id="CHEBI:57945"/>
        <dbReference type="EC" id="1.6.2.2"/>
    </reaction>
</comment>
<dbReference type="EC" id="1.6.2.2" evidence="7"/>
<dbReference type="CDD" id="cd06183">
    <property type="entry name" value="cyt_b5_reduct_like"/>
    <property type="match status" value="1"/>
</dbReference>
<comment type="similarity">
    <text evidence="2 7">Belongs to the flavoprotein pyridine nucleotide cytochrome reductase family.</text>
</comment>
<dbReference type="Pfam" id="PF00175">
    <property type="entry name" value="NAD_binding_1"/>
    <property type="match status" value="1"/>
</dbReference>
<dbReference type="EMBL" id="JALJOT010000014">
    <property type="protein sequence ID" value="KAK9903276.1"/>
    <property type="molecule type" value="Genomic_DNA"/>
</dbReference>
<keyword evidence="5 7" id="KW-0560">Oxidoreductase</keyword>
<dbReference type="InterPro" id="IPR001709">
    <property type="entry name" value="Flavoprot_Pyr_Nucl_cyt_Rdtase"/>
</dbReference>
<dbReference type="PRINTS" id="PR00371">
    <property type="entry name" value="FPNCR"/>
</dbReference>
<feature type="domain" description="FAD-binding FR-type" evidence="9">
    <location>
        <begin position="48"/>
        <end position="154"/>
    </location>
</feature>
<evidence type="ECO:0000313" key="11">
    <source>
        <dbReference type="Proteomes" id="UP001491310"/>
    </source>
</evidence>
<dbReference type="InterPro" id="IPR001834">
    <property type="entry name" value="CBR-like"/>
</dbReference>
<dbReference type="PROSITE" id="PS51384">
    <property type="entry name" value="FAD_FR"/>
    <property type="match status" value="1"/>
</dbReference>
<dbReference type="Gene3D" id="3.40.50.80">
    <property type="entry name" value="Nucleotide-binding domain of ferredoxin-NADP reductase (FNR) module"/>
    <property type="match status" value="1"/>
</dbReference>
<keyword evidence="8" id="KW-1133">Transmembrane helix</keyword>
<keyword evidence="4 7" id="KW-0274">FAD</keyword>
<evidence type="ECO:0000256" key="2">
    <source>
        <dbReference type="ARBA" id="ARBA00006105"/>
    </source>
</evidence>
<sequence>MKDISKKFLTEENGKLVVLTLLALVLIPLLSWIAFFRKTKRQPFLNPDVWQELPLVEKEVITHNTRRFRFALPQKDQPIGLPIGQHISLKALKPAADGTEIFKPYTPVSDDDLLGYVDFVIKVYEEGRMSKHMDELAIGDKLLFKGPRGRFKYPCNAKRSLGMIAGGTGITPMYQVATQLLKDPQDHTKMSLIFGNVSHDDILIKNELEALAAEHPTRFKVYHVLNQAPPGWTGGVGFITADIIKQHIDPPAEDVLVLRCGPGPMNVAVKKALDGLGYTREMQFEF</sequence>
<keyword evidence="8" id="KW-0472">Membrane</keyword>
<keyword evidence="3 7" id="KW-0285">Flavoprotein</keyword>
<evidence type="ECO:0000256" key="7">
    <source>
        <dbReference type="RuleBase" id="RU361226"/>
    </source>
</evidence>
<name>A0ABR2YDL3_9CHLO</name>
<proteinExistence type="inferred from homology"/>
<evidence type="ECO:0000256" key="5">
    <source>
        <dbReference type="ARBA" id="ARBA00023002"/>
    </source>
</evidence>
<keyword evidence="8" id="KW-0812">Transmembrane</keyword>
<dbReference type="InterPro" id="IPR039261">
    <property type="entry name" value="FNR_nucleotide-bd"/>
</dbReference>
<evidence type="ECO:0000313" key="10">
    <source>
        <dbReference type="EMBL" id="KAK9903276.1"/>
    </source>
</evidence>
<reference evidence="10 11" key="1">
    <citation type="journal article" date="2024" name="Nat. Commun.">
        <title>Phylogenomics reveals the evolutionary origins of lichenization in chlorophyte algae.</title>
        <authorList>
            <person name="Puginier C."/>
            <person name="Libourel C."/>
            <person name="Otte J."/>
            <person name="Skaloud P."/>
            <person name="Haon M."/>
            <person name="Grisel S."/>
            <person name="Petersen M."/>
            <person name="Berrin J.G."/>
            <person name="Delaux P.M."/>
            <person name="Dal Grande F."/>
            <person name="Keller J."/>
        </authorList>
    </citation>
    <scope>NUCLEOTIDE SEQUENCE [LARGE SCALE GENOMIC DNA]</scope>
    <source>
        <strain evidence="10 11">SAG 216-7</strain>
    </source>
</reference>
<dbReference type="Pfam" id="PF00970">
    <property type="entry name" value="FAD_binding_6"/>
    <property type="match status" value="1"/>
</dbReference>
<keyword evidence="11" id="KW-1185">Reference proteome</keyword>
<evidence type="ECO:0000256" key="1">
    <source>
        <dbReference type="ARBA" id="ARBA00001974"/>
    </source>
</evidence>
<dbReference type="PANTHER" id="PTHR19370:SF184">
    <property type="entry name" value="NADH-CYTOCHROME B5 REDUCTASE-LIKE"/>
    <property type="match status" value="1"/>
</dbReference>
<comment type="cofactor">
    <cofactor evidence="1 7">
        <name>FAD</name>
        <dbReference type="ChEBI" id="CHEBI:57692"/>
    </cofactor>
</comment>
<evidence type="ECO:0000259" key="9">
    <source>
        <dbReference type="PROSITE" id="PS51384"/>
    </source>
</evidence>
<protein>
    <recommendedName>
        <fullName evidence="7">NADH-cytochrome b5 reductase</fullName>
        <ecNumber evidence="7">1.6.2.2</ecNumber>
    </recommendedName>
</protein>
<evidence type="ECO:0000256" key="6">
    <source>
        <dbReference type="ARBA" id="ARBA00023027"/>
    </source>
</evidence>
<feature type="transmembrane region" description="Helical" evidence="8">
    <location>
        <begin position="16"/>
        <end position="36"/>
    </location>
</feature>
<dbReference type="SUPFAM" id="SSF52343">
    <property type="entry name" value="Ferredoxin reductase-like, C-terminal NADP-linked domain"/>
    <property type="match status" value="1"/>
</dbReference>
<dbReference type="PANTHER" id="PTHR19370">
    <property type="entry name" value="NADH-CYTOCHROME B5 REDUCTASE"/>
    <property type="match status" value="1"/>
</dbReference>
<gene>
    <name evidence="10" type="ORF">WJX75_001729</name>
</gene>
<dbReference type="Proteomes" id="UP001491310">
    <property type="component" value="Unassembled WGS sequence"/>
</dbReference>
<organism evidence="10 11">
    <name type="scientific">Coccomyxa subellipsoidea</name>
    <dbReference type="NCBI Taxonomy" id="248742"/>
    <lineage>
        <taxon>Eukaryota</taxon>
        <taxon>Viridiplantae</taxon>
        <taxon>Chlorophyta</taxon>
        <taxon>core chlorophytes</taxon>
        <taxon>Trebouxiophyceae</taxon>
        <taxon>Trebouxiophyceae incertae sedis</taxon>
        <taxon>Coccomyxaceae</taxon>
        <taxon>Coccomyxa</taxon>
    </lineage>
</organism>
<dbReference type="InterPro" id="IPR001433">
    <property type="entry name" value="OxRdtase_FAD/NAD-bd"/>
</dbReference>
<dbReference type="InterPro" id="IPR008333">
    <property type="entry name" value="Cbr1-like_FAD-bd_dom"/>
</dbReference>
<keyword evidence="6 7" id="KW-0520">NAD</keyword>